<dbReference type="STRING" id="1576369.SAMN05421753_116135"/>
<feature type="binding site" evidence="10">
    <location>
        <position position="19"/>
    </location>
    <ligand>
        <name>Mg(2+)</name>
        <dbReference type="ChEBI" id="CHEBI:18420"/>
        <label>1</label>
    </ligand>
</feature>
<feature type="domain" description="RNase H type-1" evidence="11">
    <location>
        <begin position="10"/>
        <end position="156"/>
    </location>
</feature>
<gene>
    <name evidence="10" type="primary">rnhA</name>
    <name evidence="12" type="ORF">SAMN05421753_116135</name>
</gene>
<evidence type="ECO:0000256" key="4">
    <source>
        <dbReference type="ARBA" id="ARBA00012180"/>
    </source>
</evidence>
<accession>A0A1I3PGK5</accession>
<evidence type="ECO:0000313" key="12">
    <source>
        <dbReference type="EMBL" id="SFJ20146.1"/>
    </source>
</evidence>
<keyword evidence="5 10" id="KW-0540">Nuclease</keyword>
<evidence type="ECO:0000256" key="2">
    <source>
        <dbReference type="ARBA" id="ARBA00005300"/>
    </source>
</evidence>
<evidence type="ECO:0000256" key="5">
    <source>
        <dbReference type="ARBA" id="ARBA00022722"/>
    </source>
</evidence>
<comment type="cofactor">
    <cofactor evidence="10">
        <name>Mg(2+)</name>
        <dbReference type="ChEBI" id="CHEBI:18420"/>
    </cofactor>
    <text evidence="10">Binds 1 Mg(2+) ion per subunit. May bind a second metal ion at a regulatory site, or after substrate binding.</text>
</comment>
<evidence type="ECO:0000256" key="8">
    <source>
        <dbReference type="ARBA" id="ARBA00022801"/>
    </source>
</evidence>
<evidence type="ECO:0000256" key="10">
    <source>
        <dbReference type="HAMAP-Rule" id="MF_00042"/>
    </source>
</evidence>
<dbReference type="GO" id="GO:0004523">
    <property type="term" value="F:RNA-DNA hybrid ribonuclease activity"/>
    <property type="evidence" value="ECO:0007669"/>
    <property type="project" value="UniProtKB-UniRule"/>
</dbReference>
<comment type="similarity">
    <text evidence="2 10">Belongs to the RNase H family.</text>
</comment>
<dbReference type="Proteomes" id="UP000199518">
    <property type="component" value="Unassembled WGS sequence"/>
</dbReference>
<dbReference type="PANTHER" id="PTHR10642">
    <property type="entry name" value="RIBONUCLEASE H1"/>
    <property type="match status" value="1"/>
</dbReference>
<dbReference type="Gene3D" id="3.30.420.10">
    <property type="entry name" value="Ribonuclease H-like superfamily/Ribonuclease H"/>
    <property type="match status" value="1"/>
</dbReference>
<evidence type="ECO:0000256" key="9">
    <source>
        <dbReference type="ARBA" id="ARBA00022842"/>
    </source>
</evidence>
<dbReference type="PROSITE" id="PS50879">
    <property type="entry name" value="RNASE_H_1"/>
    <property type="match status" value="1"/>
</dbReference>
<dbReference type="Pfam" id="PF00075">
    <property type="entry name" value="RNase_H"/>
    <property type="match status" value="1"/>
</dbReference>
<dbReference type="PANTHER" id="PTHR10642:SF26">
    <property type="entry name" value="RIBONUCLEASE H1"/>
    <property type="match status" value="1"/>
</dbReference>
<comment type="catalytic activity">
    <reaction evidence="1 10">
        <text>Endonucleolytic cleavage to 5'-phosphomonoester.</text>
        <dbReference type="EC" id="3.1.26.4"/>
    </reaction>
</comment>
<keyword evidence="7 10" id="KW-0255">Endonuclease</keyword>
<dbReference type="EC" id="3.1.26.4" evidence="4 10"/>
<dbReference type="GO" id="GO:0003676">
    <property type="term" value="F:nucleic acid binding"/>
    <property type="evidence" value="ECO:0007669"/>
    <property type="project" value="InterPro"/>
</dbReference>
<keyword evidence="8 10" id="KW-0378">Hydrolase</keyword>
<dbReference type="HAMAP" id="MF_00042">
    <property type="entry name" value="RNase_H"/>
    <property type="match status" value="1"/>
</dbReference>
<keyword evidence="6 10" id="KW-0479">Metal-binding</keyword>
<proteinExistence type="inferred from homology"/>
<evidence type="ECO:0000313" key="13">
    <source>
        <dbReference type="Proteomes" id="UP000199518"/>
    </source>
</evidence>
<reference evidence="13" key="1">
    <citation type="submission" date="2016-10" db="EMBL/GenBank/DDBJ databases">
        <authorList>
            <person name="Varghese N."/>
            <person name="Submissions S."/>
        </authorList>
    </citation>
    <scope>NUCLEOTIDE SEQUENCE [LARGE SCALE GENOMIC DNA]</scope>
    <source>
        <strain evidence="13">DSM 26348</strain>
    </source>
</reference>
<evidence type="ECO:0000256" key="3">
    <source>
        <dbReference type="ARBA" id="ARBA00011245"/>
    </source>
</evidence>
<dbReference type="SUPFAM" id="SSF53098">
    <property type="entry name" value="Ribonuclease H-like"/>
    <property type="match status" value="1"/>
</dbReference>
<dbReference type="GO" id="GO:0000287">
    <property type="term" value="F:magnesium ion binding"/>
    <property type="evidence" value="ECO:0007669"/>
    <property type="project" value="UniProtKB-UniRule"/>
</dbReference>
<dbReference type="InterPro" id="IPR036397">
    <property type="entry name" value="RNaseH_sf"/>
</dbReference>
<organism evidence="12 13">
    <name type="scientific">Planctomicrobium piriforme</name>
    <dbReference type="NCBI Taxonomy" id="1576369"/>
    <lineage>
        <taxon>Bacteria</taxon>
        <taxon>Pseudomonadati</taxon>
        <taxon>Planctomycetota</taxon>
        <taxon>Planctomycetia</taxon>
        <taxon>Planctomycetales</taxon>
        <taxon>Planctomycetaceae</taxon>
        <taxon>Planctomicrobium</taxon>
    </lineage>
</organism>
<evidence type="ECO:0000256" key="1">
    <source>
        <dbReference type="ARBA" id="ARBA00000077"/>
    </source>
</evidence>
<keyword evidence="10" id="KW-0963">Cytoplasm</keyword>
<feature type="binding site" evidence="10">
    <location>
        <position position="81"/>
    </location>
    <ligand>
        <name>Mg(2+)</name>
        <dbReference type="ChEBI" id="CHEBI:18420"/>
        <label>1</label>
    </ligand>
</feature>
<dbReference type="GO" id="GO:0005737">
    <property type="term" value="C:cytoplasm"/>
    <property type="evidence" value="ECO:0007669"/>
    <property type="project" value="UniProtKB-SubCell"/>
</dbReference>
<feature type="binding site" evidence="10">
    <location>
        <position position="59"/>
    </location>
    <ligand>
        <name>Mg(2+)</name>
        <dbReference type="ChEBI" id="CHEBI:18420"/>
        <label>1</label>
    </ligand>
</feature>
<name>A0A1I3PGK5_9PLAN</name>
<sequence length="162" mass="17859">MTLMSDAPADRPFVQLFTDGACSGNPGNGGWGYILRHPKSGSEKEASGGQPLTTNNQMELSAVIEGLRALSRPSDVEVVTDSTYVAKGASEWMPGWKKNGWRRREKNSWKPVKNVELWQALDELLTTHRVRFKVIKGHSGHPENERCDELAVAAAALFKAEP</sequence>
<dbReference type="InterPro" id="IPR012337">
    <property type="entry name" value="RNaseH-like_sf"/>
</dbReference>
<comment type="subunit">
    <text evidence="3 10">Monomer.</text>
</comment>
<dbReference type="InterPro" id="IPR022892">
    <property type="entry name" value="RNaseHI"/>
</dbReference>
<dbReference type="InterPro" id="IPR050092">
    <property type="entry name" value="RNase_H"/>
</dbReference>
<evidence type="ECO:0000256" key="7">
    <source>
        <dbReference type="ARBA" id="ARBA00022759"/>
    </source>
</evidence>
<dbReference type="AlphaFoldDB" id="A0A1I3PGK5"/>
<dbReference type="GO" id="GO:0043137">
    <property type="term" value="P:DNA replication, removal of RNA primer"/>
    <property type="evidence" value="ECO:0007669"/>
    <property type="project" value="TreeGrafter"/>
</dbReference>
<dbReference type="NCBIfam" id="NF001236">
    <property type="entry name" value="PRK00203.1"/>
    <property type="match status" value="1"/>
</dbReference>
<dbReference type="CDD" id="cd09278">
    <property type="entry name" value="RNase_HI_prokaryote_like"/>
    <property type="match status" value="1"/>
</dbReference>
<comment type="function">
    <text evidence="10">Endonuclease that specifically degrades the RNA of RNA-DNA hybrids.</text>
</comment>
<keyword evidence="13" id="KW-1185">Reference proteome</keyword>
<feature type="binding site" evidence="10">
    <location>
        <position position="19"/>
    </location>
    <ligand>
        <name>Mg(2+)</name>
        <dbReference type="ChEBI" id="CHEBI:18420"/>
        <label>2</label>
    </ligand>
</feature>
<dbReference type="InterPro" id="IPR002156">
    <property type="entry name" value="RNaseH_domain"/>
</dbReference>
<protein>
    <recommendedName>
        <fullName evidence="4 10">Ribonuclease H</fullName>
        <shortName evidence="10">RNase H</shortName>
        <ecNumber evidence="4 10">3.1.26.4</ecNumber>
    </recommendedName>
</protein>
<evidence type="ECO:0000259" key="11">
    <source>
        <dbReference type="PROSITE" id="PS50879"/>
    </source>
</evidence>
<feature type="binding site" evidence="10">
    <location>
        <position position="148"/>
    </location>
    <ligand>
        <name>Mg(2+)</name>
        <dbReference type="ChEBI" id="CHEBI:18420"/>
        <label>2</label>
    </ligand>
</feature>
<dbReference type="EMBL" id="FOQD01000016">
    <property type="protein sequence ID" value="SFJ20146.1"/>
    <property type="molecule type" value="Genomic_DNA"/>
</dbReference>
<evidence type="ECO:0000256" key="6">
    <source>
        <dbReference type="ARBA" id="ARBA00022723"/>
    </source>
</evidence>
<keyword evidence="9 10" id="KW-0460">Magnesium</keyword>
<comment type="subcellular location">
    <subcellularLocation>
        <location evidence="10">Cytoplasm</location>
    </subcellularLocation>
</comment>